<evidence type="ECO:0008006" key="5">
    <source>
        <dbReference type="Google" id="ProtNLM"/>
    </source>
</evidence>
<dbReference type="RefSeq" id="XP_040668812.1">
    <property type="nucleotide sequence ID" value="XM_040816110.1"/>
</dbReference>
<dbReference type="InterPro" id="IPR025277">
    <property type="entry name" value="Apiosidase-like_cat_dom"/>
</dbReference>
<name>A0A1L9PNF1_ASPVE</name>
<evidence type="ECO:0000259" key="1">
    <source>
        <dbReference type="Pfam" id="PF12904"/>
    </source>
</evidence>
<dbReference type="InterPro" id="IPR017853">
    <property type="entry name" value="GH"/>
</dbReference>
<dbReference type="Pfam" id="PF12904">
    <property type="entry name" value="Collagen_bind_2"/>
    <property type="match status" value="1"/>
</dbReference>
<feature type="domain" description="Apiosidase-like catalytic" evidence="2">
    <location>
        <begin position="57"/>
        <end position="441"/>
    </location>
</feature>
<evidence type="ECO:0000259" key="2">
    <source>
        <dbReference type="Pfam" id="PF13204"/>
    </source>
</evidence>
<organism evidence="3 4">
    <name type="scientific">Aspergillus versicolor CBS 583.65</name>
    <dbReference type="NCBI Taxonomy" id="1036611"/>
    <lineage>
        <taxon>Eukaryota</taxon>
        <taxon>Fungi</taxon>
        <taxon>Dikarya</taxon>
        <taxon>Ascomycota</taxon>
        <taxon>Pezizomycotina</taxon>
        <taxon>Eurotiomycetes</taxon>
        <taxon>Eurotiomycetidae</taxon>
        <taxon>Eurotiales</taxon>
        <taxon>Aspergillaceae</taxon>
        <taxon>Aspergillus</taxon>
        <taxon>Aspergillus subgen. Nidulantes</taxon>
    </lineage>
</organism>
<dbReference type="InterPro" id="IPR024749">
    <property type="entry name" value="Collagen-bd_put"/>
</dbReference>
<dbReference type="Gene3D" id="3.20.20.80">
    <property type="entry name" value="Glycosidases"/>
    <property type="match status" value="1"/>
</dbReference>
<keyword evidence="4" id="KW-1185">Reference proteome</keyword>
<feature type="domain" description="Putative collagen-binding" evidence="1">
    <location>
        <begin position="469"/>
        <end position="556"/>
    </location>
</feature>
<evidence type="ECO:0000313" key="4">
    <source>
        <dbReference type="Proteomes" id="UP000184073"/>
    </source>
</evidence>
<dbReference type="AlphaFoldDB" id="A0A1L9PNF1"/>
<reference evidence="4" key="1">
    <citation type="journal article" date="2017" name="Genome Biol.">
        <title>Comparative genomics reveals high biological diversity and specific adaptations in the industrially and medically important fungal genus Aspergillus.</title>
        <authorList>
            <person name="de Vries R.P."/>
            <person name="Riley R."/>
            <person name="Wiebenga A."/>
            <person name="Aguilar-Osorio G."/>
            <person name="Amillis S."/>
            <person name="Uchima C.A."/>
            <person name="Anderluh G."/>
            <person name="Asadollahi M."/>
            <person name="Askin M."/>
            <person name="Barry K."/>
            <person name="Battaglia E."/>
            <person name="Bayram O."/>
            <person name="Benocci T."/>
            <person name="Braus-Stromeyer S.A."/>
            <person name="Caldana C."/>
            <person name="Canovas D."/>
            <person name="Cerqueira G.C."/>
            <person name="Chen F."/>
            <person name="Chen W."/>
            <person name="Choi C."/>
            <person name="Clum A."/>
            <person name="Dos Santos R.A."/>
            <person name="Damasio A.R."/>
            <person name="Diallinas G."/>
            <person name="Emri T."/>
            <person name="Fekete E."/>
            <person name="Flipphi M."/>
            <person name="Freyberg S."/>
            <person name="Gallo A."/>
            <person name="Gournas C."/>
            <person name="Habgood R."/>
            <person name="Hainaut M."/>
            <person name="Harispe M.L."/>
            <person name="Henrissat B."/>
            <person name="Hilden K.S."/>
            <person name="Hope R."/>
            <person name="Hossain A."/>
            <person name="Karabika E."/>
            <person name="Karaffa L."/>
            <person name="Karanyi Z."/>
            <person name="Krasevec N."/>
            <person name="Kuo A."/>
            <person name="Kusch H."/>
            <person name="LaButti K."/>
            <person name="Lagendijk E.L."/>
            <person name="Lapidus A."/>
            <person name="Levasseur A."/>
            <person name="Lindquist E."/>
            <person name="Lipzen A."/>
            <person name="Logrieco A.F."/>
            <person name="MacCabe A."/>
            <person name="Maekelae M.R."/>
            <person name="Malavazi I."/>
            <person name="Melin P."/>
            <person name="Meyer V."/>
            <person name="Mielnichuk N."/>
            <person name="Miskei M."/>
            <person name="Molnar A.P."/>
            <person name="Mule G."/>
            <person name="Ngan C.Y."/>
            <person name="Orejas M."/>
            <person name="Orosz E."/>
            <person name="Ouedraogo J.P."/>
            <person name="Overkamp K.M."/>
            <person name="Park H.-S."/>
            <person name="Perrone G."/>
            <person name="Piumi F."/>
            <person name="Punt P.J."/>
            <person name="Ram A.F."/>
            <person name="Ramon A."/>
            <person name="Rauscher S."/>
            <person name="Record E."/>
            <person name="Riano-Pachon D.M."/>
            <person name="Robert V."/>
            <person name="Roehrig J."/>
            <person name="Ruller R."/>
            <person name="Salamov A."/>
            <person name="Salih N.S."/>
            <person name="Samson R.A."/>
            <person name="Sandor E."/>
            <person name="Sanguinetti M."/>
            <person name="Schuetze T."/>
            <person name="Sepcic K."/>
            <person name="Shelest E."/>
            <person name="Sherlock G."/>
            <person name="Sophianopoulou V."/>
            <person name="Squina F.M."/>
            <person name="Sun H."/>
            <person name="Susca A."/>
            <person name="Todd R.B."/>
            <person name="Tsang A."/>
            <person name="Unkles S.E."/>
            <person name="van de Wiele N."/>
            <person name="van Rossen-Uffink D."/>
            <person name="Oliveira J.V."/>
            <person name="Vesth T.C."/>
            <person name="Visser J."/>
            <person name="Yu J.-H."/>
            <person name="Zhou M."/>
            <person name="Andersen M.R."/>
            <person name="Archer D.B."/>
            <person name="Baker S.E."/>
            <person name="Benoit I."/>
            <person name="Brakhage A.A."/>
            <person name="Braus G.H."/>
            <person name="Fischer R."/>
            <person name="Frisvad J.C."/>
            <person name="Goldman G.H."/>
            <person name="Houbraken J."/>
            <person name="Oakley B."/>
            <person name="Pocsi I."/>
            <person name="Scazzocchio C."/>
            <person name="Seiboth B."/>
            <person name="vanKuyk P.A."/>
            <person name="Wortman J."/>
            <person name="Dyer P.S."/>
            <person name="Grigoriev I.V."/>
        </authorList>
    </citation>
    <scope>NUCLEOTIDE SEQUENCE [LARGE SCALE GENOMIC DNA]</scope>
    <source>
        <strain evidence="4">CBS 583.65</strain>
    </source>
</reference>
<dbReference type="Proteomes" id="UP000184073">
    <property type="component" value="Unassembled WGS sequence"/>
</dbReference>
<dbReference type="SUPFAM" id="SSF51445">
    <property type="entry name" value="(Trans)glycosidases"/>
    <property type="match status" value="1"/>
</dbReference>
<proteinExistence type="predicted"/>
<protein>
    <recommendedName>
        <fullName evidence="5">DUF4038 domain-containing protein</fullName>
    </recommendedName>
</protein>
<dbReference type="OrthoDB" id="2581507at2759"/>
<dbReference type="PANTHER" id="PTHR37836:SF2">
    <property type="entry name" value="DUF4038 DOMAIN-CONTAINING PROTEIN"/>
    <property type="match status" value="1"/>
</dbReference>
<sequence length="563" mass="62501">MGHGSQCRTPRVSPIAMARLPLLIGITCLAVSALSAPAISARKNLPWADLAISAPPNGRYLYRTATGDPFLWIADTNWELFHRLNKTDADLYLADRAAKGFTVVQAVLLSKYNVTTIPNFYGDLAIDNSDPTQLNENYFSFVDWVTARAAEYGILICFVPVWGRYVNGGWYGTIGPRLFNEENAAVFGKYLGKRYPGIPKMMGGDANGFWANNVPQARQAWRDSEDDSADPTSFLDPIEDTRGIWAAMMKGFKEEEAKVGYDAFVTFQPTSPWISDPPTPLPYGHNYINGTLGTLSMDAVQSGHENPDPNGIDANFTVLTPWDSTKNYENIIQMRSQFPGPVMDVENHYEGAHDSFDTDKPLWNASHVRHGFYPAVFSGACGITYGSLPVQQSYENRSLVASPEHWQVPQLGLSEDASWHEAIHWPGAKQTGYVGKLFTSLSREEFNGLRPARGYIRSPEGKENILSYESNRYIAGMITKGHYWVYTGYGDAFNLDLAGISEDWGYPADQLQVEWLDPRTSHTHKVDSGILETSKDEATFTPPSSGGVDHDWVLVIKSTSNSC</sequence>
<dbReference type="Pfam" id="PF13204">
    <property type="entry name" value="Apiosidase"/>
    <property type="match status" value="1"/>
</dbReference>
<evidence type="ECO:0000313" key="3">
    <source>
        <dbReference type="EMBL" id="OJJ03050.1"/>
    </source>
</evidence>
<dbReference type="STRING" id="1036611.A0A1L9PNF1"/>
<dbReference type="EMBL" id="KV878130">
    <property type="protein sequence ID" value="OJJ03050.1"/>
    <property type="molecule type" value="Genomic_DNA"/>
</dbReference>
<dbReference type="GeneID" id="63731621"/>
<gene>
    <name evidence="3" type="ORF">ASPVEDRAFT_713030</name>
</gene>
<accession>A0A1L9PNF1</accession>
<dbReference type="VEuPathDB" id="FungiDB:ASPVEDRAFT_713030"/>
<dbReference type="PANTHER" id="PTHR37836">
    <property type="entry name" value="LMO1036 PROTEIN"/>
    <property type="match status" value="1"/>
</dbReference>